<feature type="region of interest" description="Disordered" evidence="2">
    <location>
        <begin position="1"/>
        <end position="28"/>
    </location>
</feature>
<feature type="domain" description="Pyrroline-5-carboxylate reductase catalytic N-terminal" evidence="3">
    <location>
        <begin position="37"/>
        <end position="128"/>
    </location>
</feature>
<dbReference type="InterPro" id="IPR051267">
    <property type="entry name" value="STEAP_metalloreductase"/>
</dbReference>
<reference evidence="4 5" key="1">
    <citation type="submission" date="2020-02" db="EMBL/GenBank/DDBJ databases">
        <authorList>
            <person name="Babadi Z.K."/>
            <person name="Risdian C."/>
            <person name="Ebrahimipour G.H."/>
            <person name="Wink J."/>
        </authorList>
    </citation>
    <scope>NUCLEOTIDE SEQUENCE [LARGE SCALE GENOMIC DNA]</scope>
    <source>
        <strain evidence="4 5">ZKHCc1 1396</strain>
    </source>
</reference>
<dbReference type="PANTHER" id="PTHR14239:SF10">
    <property type="entry name" value="REDUCTASE"/>
    <property type="match status" value="1"/>
</dbReference>
<comment type="caution">
    <text evidence="4">The sequence shown here is derived from an EMBL/GenBank/DDBJ whole genome shotgun (WGS) entry which is preliminary data.</text>
</comment>
<evidence type="ECO:0000313" key="4">
    <source>
        <dbReference type="EMBL" id="MBE4748409.1"/>
    </source>
</evidence>
<dbReference type="Proteomes" id="UP001516472">
    <property type="component" value="Unassembled WGS sequence"/>
</dbReference>
<evidence type="ECO:0000259" key="3">
    <source>
        <dbReference type="Pfam" id="PF03807"/>
    </source>
</evidence>
<evidence type="ECO:0000256" key="2">
    <source>
        <dbReference type="SAM" id="MobiDB-lite"/>
    </source>
</evidence>
<name>A0ABR9PKJ3_9BACT</name>
<dbReference type="InterPro" id="IPR028939">
    <property type="entry name" value="P5C_Rdtase_cat_N"/>
</dbReference>
<dbReference type="Pfam" id="PF03807">
    <property type="entry name" value="F420_oxidored"/>
    <property type="match status" value="1"/>
</dbReference>
<evidence type="ECO:0000256" key="1">
    <source>
        <dbReference type="ARBA" id="ARBA00023002"/>
    </source>
</evidence>
<proteinExistence type="predicted"/>
<accession>A0ABR9PKJ3</accession>
<evidence type="ECO:0000313" key="5">
    <source>
        <dbReference type="Proteomes" id="UP001516472"/>
    </source>
</evidence>
<keyword evidence="1" id="KW-0560">Oxidoreductase</keyword>
<protein>
    <submittedName>
        <fullName evidence="4">NAD(P)-binding domain-containing protein</fullName>
    </submittedName>
</protein>
<dbReference type="SUPFAM" id="SSF51735">
    <property type="entry name" value="NAD(P)-binding Rossmann-fold domains"/>
    <property type="match status" value="1"/>
</dbReference>
<dbReference type="EMBL" id="JAAIYO010000002">
    <property type="protein sequence ID" value="MBE4748409.1"/>
    <property type="molecule type" value="Genomic_DNA"/>
</dbReference>
<dbReference type="RefSeq" id="WP_193347815.1">
    <property type="nucleotide sequence ID" value="NZ_CBCSIP010000140.1"/>
</dbReference>
<dbReference type="Gene3D" id="3.40.50.720">
    <property type="entry name" value="NAD(P)-binding Rossmann-like Domain"/>
    <property type="match status" value="1"/>
</dbReference>
<sequence length="268" mass="28180">MSLGRQESAGGRESPGTVGHPTGARSRAQALEDADMKIGIIGAGLIGGTLARRWVKLGHEVSIANSRGPDTLRELAAETGAKAVTAQEAARAGEVVVVTIPQKAVPELPKDLFANVPRDVVVIDTGNYYPVRDGSIAALEGGQVESEWVASLLGRPVIKAFNNIFFQSLLEKGTPKGTPGRIALPVAGEPPEARAKVLKLVEELGFDAIDAGSLADSWRQQPGTPVYTQDLDAAGVKKALAAAERSRLPEYRDGANTWLKNFLASQGG</sequence>
<gene>
    <name evidence="4" type="ORF">G4177_09550</name>
</gene>
<organism evidence="4 5">
    <name type="scientific">Corallococcus soli</name>
    <dbReference type="NCBI Taxonomy" id="2710757"/>
    <lineage>
        <taxon>Bacteria</taxon>
        <taxon>Pseudomonadati</taxon>
        <taxon>Myxococcota</taxon>
        <taxon>Myxococcia</taxon>
        <taxon>Myxococcales</taxon>
        <taxon>Cystobacterineae</taxon>
        <taxon>Myxococcaceae</taxon>
        <taxon>Corallococcus</taxon>
    </lineage>
</organism>
<dbReference type="PANTHER" id="PTHR14239">
    <property type="entry name" value="DUDULIN-RELATED"/>
    <property type="match status" value="1"/>
</dbReference>
<keyword evidence="5" id="KW-1185">Reference proteome</keyword>
<dbReference type="InterPro" id="IPR036291">
    <property type="entry name" value="NAD(P)-bd_dom_sf"/>
</dbReference>